<reference evidence="3" key="4">
    <citation type="submission" date="2022-04" db="EMBL/GenBank/DDBJ databases">
        <authorList>
            <person name="Komine T."/>
            <person name="Fukano H."/>
            <person name="Wada S."/>
        </authorList>
    </citation>
    <scope>NUCLEOTIDE SEQUENCE</scope>
    <source>
        <strain evidence="3">NJB18185</strain>
    </source>
</reference>
<comment type="caution">
    <text evidence="3">The sequence shown here is derived from an EMBL/GenBank/DDBJ whole genome shotgun (WGS) entry which is preliminary data.</text>
</comment>
<evidence type="ECO:0000313" key="5">
    <source>
        <dbReference type="Proteomes" id="UP001139505"/>
    </source>
</evidence>
<protein>
    <submittedName>
        <fullName evidence="3">Uncharacterized protein</fullName>
    </submittedName>
</protein>
<evidence type="ECO:0000313" key="2">
    <source>
        <dbReference type="EMBL" id="GBG35826.1"/>
    </source>
</evidence>
<proteinExistence type="predicted"/>
<keyword evidence="4" id="KW-1185">Reference proteome</keyword>
<dbReference type="RefSeq" id="WP_108920075.1">
    <property type="nucleotide sequence ID" value="NZ_BFCH01000001.1"/>
</dbReference>
<dbReference type="EMBL" id="BQYH01000074">
    <property type="protein sequence ID" value="GKU75386.1"/>
    <property type="molecule type" value="Genomic_DNA"/>
</dbReference>
<dbReference type="EMBL" id="BFCH01000001">
    <property type="protein sequence ID" value="GBG35826.1"/>
    <property type="molecule type" value="Genomic_DNA"/>
</dbReference>
<feature type="compositionally biased region" description="Low complexity" evidence="1">
    <location>
        <begin position="35"/>
        <end position="44"/>
    </location>
</feature>
<dbReference type="Proteomes" id="UP000245060">
    <property type="component" value="Unassembled WGS sequence"/>
</dbReference>
<dbReference type="Proteomes" id="UP001139505">
    <property type="component" value="Unassembled WGS sequence"/>
</dbReference>
<evidence type="ECO:0000313" key="4">
    <source>
        <dbReference type="Proteomes" id="UP000245060"/>
    </source>
</evidence>
<dbReference type="AlphaFoldDB" id="A0AA37PSX6"/>
<sequence>MPEIDDAPTYLSPAERTLRASIAAQTRWAKEPDRTAATAAARAAQQRRREDAVDPDHLLTPGERARRAENLHRAHMQRMALKSAQARRRRKAIAQRRKRGAA</sequence>
<reference evidence="4" key="2">
    <citation type="submission" date="2018-04" db="EMBL/GenBank/DDBJ databases">
        <title>Draft genome sequence of Mycobacterium montefiorense isolated from Japanese black salamander.</title>
        <authorList>
            <person name="Fukano H."/>
            <person name="Yoshida M."/>
            <person name="Shimizu A."/>
            <person name="Iwao H."/>
            <person name="Kurata O."/>
            <person name="Katayama Y."/>
            <person name="Omatsu T."/>
            <person name="Mizutani T."/>
            <person name="Wada S."/>
            <person name="Hoshino Y."/>
        </authorList>
    </citation>
    <scope>NUCLEOTIDE SEQUENCE [LARGE SCALE GENOMIC DNA]</scope>
    <source>
        <strain evidence="4">BS</strain>
    </source>
</reference>
<evidence type="ECO:0000313" key="3">
    <source>
        <dbReference type="EMBL" id="GKU75386.1"/>
    </source>
</evidence>
<accession>A0AA37PSX6</accession>
<evidence type="ECO:0000256" key="1">
    <source>
        <dbReference type="SAM" id="MobiDB-lite"/>
    </source>
</evidence>
<feature type="compositionally biased region" description="Basic and acidic residues" evidence="1">
    <location>
        <begin position="47"/>
        <end position="63"/>
    </location>
</feature>
<reference evidence="3" key="3">
    <citation type="journal article" date="2022" name="Microbiol. Resour. Announc.">
        <title>Draft Genome Sequences of Eight Mycobacterium montefiorense Strains Isolated from Salamanders in Captivity.</title>
        <authorList>
            <person name="Komine T."/>
            <person name="Ihara H."/>
            <person name="Fukano H."/>
            <person name="Hoshino Y."/>
            <person name="Kurata O."/>
            <person name="Wada S."/>
        </authorList>
    </citation>
    <scope>NUCLEOTIDE SEQUENCE</scope>
    <source>
        <strain evidence="3">NJB18185</strain>
    </source>
</reference>
<feature type="compositionally biased region" description="Basic residues" evidence="1">
    <location>
        <begin position="85"/>
        <end position="102"/>
    </location>
</feature>
<feature type="region of interest" description="Disordered" evidence="1">
    <location>
        <begin position="26"/>
        <end position="63"/>
    </location>
</feature>
<feature type="region of interest" description="Disordered" evidence="1">
    <location>
        <begin position="79"/>
        <end position="102"/>
    </location>
</feature>
<name>A0AA37PSX6_9MYCO</name>
<gene>
    <name evidence="2" type="ORF">MmonteBS_01980</name>
    <name evidence="3" type="ORF">NJB18185_51570</name>
</gene>
<reference evidence="2" key="1">
    <citation type="journal article" date="2018" name="Genome Announc.">
        <title>Draft Genome Sequence of Mycobacterium montefiorense Isolated from Japanese Black Salamander (Hynobius nigrescens).</title>
        <authorList>
            <person name="Fukano H."/>
            <person name="Yoshida M."/>
            <person name="Shimizu A."/>
            <person name="Iwao H."/>
            <person name="Katayama Y."/>
            <person name="Omatsu T."/>
            <person name="Mizutani T."/>
            <person name="Kurata O."/>
            <person name="Wada S."/>
            <person name="Hoshino Y."/>
        </authorList>
    </citation>
    <scope>NUCLEOTIDE SEQUENCE</scope>
    <source>
        <strain evidence="2">BS</strain>
    </source>
</reference>
<organism evidence="3 5">
    <name type="scientific">Mycobacterium montefiorense</name>
    <dbReference type="NCBI Taxonomy" id="154654"/>
    <lineage>
        <taxon>Bacteria</taxon>
        <taxon>Bacillati</taxon>
        <taxon>Actinomycetota</taxon>
        <taxon>Actinomycetes</taxon>
        <taxon>Mycobacteriales</taxon>
        <taxon>Mycobacteriaceae</taxon>
        <taxon>Mycobacterium</taxon>
        <taxon>Mycobacterium simiae complex</taxon>
    </lineage>
</organism>